<gene>
    <name evidence="1" type="ORF">P8192_11435</name>
</gene>
<dbReference type="EMBL" id="CP121252">
    <property type="protein sequence ID" value="WFP15997.1"/>
    <property type="molecule type" value="Genomic_DNA"/>
</dbReference>
<dbReference type="Proteomes" id="UP001219037">
    <property type="component" value="Chromosome"/>
</dbReference>
<protein>
    <submittedName>
        <fullName evidence="1">Uncharacterized protein</fullName>
    </submittedName>
</protein>
<reference evidence="1 2" key="1">
    <citation type="submission" date="2023-04" db="EMBL/GenBank/DDBJ databases">
        <title>Funneling lignin-derived compounds into biodiesel using alkali-halophilic Citricoccus sp. P2.</title>
        <authorList>
            <person name="Luo C.-B."/>
        </authorList>
    </citation>
    <scope>NUCLEOTIDE SEQUENCE [LARGE SCALE GENOMIC DNA]</scope>
    <source>
        <strain evidence="1 2">P2</strain>
    </source>
</reference>
<sequence length="328" mass="35850">MTPQQPDLPALPTLAITVPWPVPPLQPVTSEPLITLCACAVAAAAVPRICGLTSPVPEDALGVVELRVDGSAVFQRRTWRLPRDAEELTAQLGQLTEPAAPGIFEVSGISAHARCVAMVHLSGDDQWPDFSRHVASVLGPSPFLLTARPGPGTTLAELCAVIDRGERLSLAALRRWTERIDTVSVIRITGGEPVDLDLCSRQLDQVVPLLAEHGVVIDCGDHLELARRAPAEPILCVDTDSALAMLTEATLQDPLHRELAEPRRSWRVFTPATHRDRLLPKAPRRQLRRRRLFNAVLLELPVALTTDRSGRRARDRALNALRQEWVGG</sequence>
<keyword evidence="2" id="KW-1185">Reference proteome</keyword>
<accession>A0ABY8H4D6</accession>
<evidence type="ECO:0000313" key="2">
    <source>
        <dbReference type="Proteomes" id="UP001219037"/>
    </source>
</evidence>
<name>A0ABY8H4D6_9MICC</name>
<organism evidence="1 2">
    <name type="scientific">Citricoccus muralis</name>
    <dbReference type="NCBI Taxonomy" id="169134"/>
    <lineage>
        <taxon>Bacteria</taxon>
        <taxon>Bacillati</taxon>
        <taxon>Actinomycetota</taxon>
        <taxon>Actinomycetes</taxon>
        <taxon>Micrococcales</taxon>
        <taxon>Micrococcaceae</taxon>
        <taxon>Citricoccus</taxon>
    </lineage>
</organism>
<proteinExistence type="predicted"/>
<dbReference type="RefSeq" id="WP_278157170.1">
    <property type="nucleotide sequence ID" value="NZ_CP121252.1"/>
</dbReference>
<evidence type="ECO:0000313" key="1">
    <source>
        <dbReference type="EMBL" id="WFP15997.1"/>
    </source>
</evidence>